<evidence type="ECO:0000313" key="3">
    <source>
        <dbReference type="Proteomes" id="UP001186104"/>
    </source>
</evidence>
<evidence type="ECO:0000313" key="2">
    <source>
        <dbReference type="EMBL" id="MDV6305727.1"/>
    </source>
</evidence>
<reference evidence="2 3" key="1">
    <citation type="submission" date="2023-10" db="EMBL/GenBank/DDBJ databases">
        <title>Development of a sustainable strategy for remediation of hydrocarbon-contaminated territories based on the waste exchange concept.</title>
        <authorList>
            <person name="Krivoruchko A."/>
        </authorList>
    </citation>
    <scope>NUCLEOTIDE SEQUENCE [LARGE SCALE GENOMIC DNA]</scope>
    <source>
        <strain evidence="2 3">IEGM 1327</strain>
    </source>
</reference>
<evidence type="ECO:0000256" key="1">
    <source>
        <dbReference type="SAM" id="MobiDB-lite"/>
    </source>
</evidence>
<dbReference type="Proteomes" id="UP001186104">
    <property type="component" value="Unassembled WGS sequence"/>
</dbReference>
<feature type="region of interest" description="Disordered" evidence="1">
    <location>
        <begin position="55"/>
        <end position="76"/>
    </location>
</feature>
<comment type="caution">
    <text evidence="2">The sequence shown here is derived from an EMBL/GenBank/DDBJ whole genome shotgun (WGS) entry which is preliminary data.</text>
</comment>
<sequence length="134" mass="15244">MLSAEFTGEQIREMVFEYCRLPYGQHGPWMAAHPSVSRGMMTRWRTAVFDGDVDRGLVPRQTEPMNSQPKGRQGMVERRAIETARHAEELARRDAQIRELKETNELLGKAIGLLHTLNVPEPDDTPTRTDPTDS</sequence>
<name>A0ABU4D7M1_9NOCA</name>
<accession>A0ABU4D7M1</accession>
<gene>
    <name evidence="2" type="ORF">R3P93_24470</name>
</gene>
<organism evidence="2 3">
    <name type="scientific">Rhodococcus cerastii</name>
    <dbReference type="NCBI Taxonomy" id="908616"/>
    <lineage>
        <taxon>Bacteria</taxon>
        <taxon>Bacillati</taxon>
        <taxon>Actinomycetota</taxon>
        <taxon>Actinomycetes</taxon>
        <taxon>Mycobacteriales</taxon>
        <taxon>Nocardiaceae</taxon>
        <taxon>Rhodococcus</taxon>
    </lineage>
</organism>
<protein>
    <recommendedName>
        <fullName evidence="4">Transposase</fullName>
    </recommendedName>
</protein>
<keyword evidence="3" id="KW-1185">Reference proteome</keyword>
<dbReference type="EMBL" id="JAWLKF010000034">
    <property type="protein sequence ID" value="MDV6305727.1"/>
    <property type="molecule type" value="Genomic_DNA"/>
</dbReference>
<evidence type="ECO:0008006" key="4">
    <source>
        <dbReference type="Google" id="ProtNLM"/>
    </source>
</evidence>
<proteinExistence type="predicted"/>